<protein>
    <submittedName>
        <fullName evidence="1">Uncharacterized protein</fullName>
    </submittedName>
</protein>
<gene>
    <name evidence="1" type="ORF">NLI96_g7394</name>
</gene>
<keyword evidence="2" id="KW-1185">Reference proteome</keyword>
<evidence type="ECO:0000313" key="1">
    <source>
        <dbReference type="EMBL" id="KAJ3481839.1"/>
    </source>
</evidence>
<dbReference type="Proteomes" id="UP001212997">
    <property type="component" value="Unassembled WGS sequence"/>
</dbReference>
<evidence type="ECO:0000313" key="2">
    <source>
        <dbReference type="Proteomes" id="UP001212997"/>
    </source>
</evidence>
<dbReference type="EMBL" id="JANAWD010000301">
    <property type="protein sequence ID" value="KAJ3481839.1"/>
    <property type="molecule type" value="Genomic_DNA"/>
</dbReference>
<comment type="caution">
    <text evidence="1">The sequence shown here is derived from an EMBL/GenBank/DDBJ whole genome shotgun (WGS) entry which is preliminary data.</text>
</comment>
<sequence>MSEKFGNRRDTDEMAEIIYPEDNEAQLVLKGCAATTDEFCLMLRCDPQGIKEDRHTSSANSDGMVNLKTSDNMVTGEWYCDHRVWSALHAEICLERQTDA</sequence>
<accession>A0AAD5YHA8</accession>
<proteinExistence type="predicted"/>
<reference evidence="1" key="1">
    <citation type="submission" date="2022-07" db="EMBL/GenBank/DDBJ databases">
        <title>Genome Sequence of Physisporinus lineatus.</title>
        <authorList>
            <person name="Buettner E."/>
        </authorList>
    </citation>
    <scope>NUCLEOTIDE SEQUENCE</scope>
    <source>
        <strain evidence="1">VT162</strain>
    </source>
</reference>
<organism evidence="1 2">
    <name type="scientific">Meripilus lineatus</name>
    <dbReference type="NCBI Taxonomy" id="2056292"/>
    <lineage>
        <taxon>Eukaryota</taxon>
        <taxon>Fungi</taxon>
        <taxon>Dikarya</taxon>
        <taxon>Basidiomycota</taxon>
        <taxon>Agaricomycotina</taxon>
        <taxon>Agaricomycetes</taxon>
        <taxon>Polyporales</taxon>
        <taxon>Meripilaceae</taxon>
        <taxon>Meripilus</taxon>
    </lineage>
</organism>
<name>A0AAD5YHA8_9APHY</name>
<dbReference type="AlphaFoldDB" id="A0AAD5YHA8"/>